<dbReference type="PANTHER" id="PTHR33361:SF2">
    <property type="entry name" value="DUF885 DOMAIN-CONTAINING PROTEIN"/>
    <property type="match status" value="1"/>
</dbReference>
<sequence>MTPKTKKTLITSAIVGGLIAAPFVLTLTPWAIQKKIVNKEYRENPSAFIERTKEKAKADNQEILDKIEAKAEMIATLETEYNAIENKDSNEAVAKKQQIDTLNQEKATLEAQLNEAIEEALYPALETLAENGDATVNKDNYKYTAKYVVKSYENFKNDLKTLGEEVDLNYPSKEQVEKISEFYQGWIDKFSKINPNNLDVTLTAWVSGLKYDWEIAKSIYASESRLVGSYLEWGLSYAYPVNSFYDSISEIKDETATKLLANLREGIASNVVLSKVVIKNNVKAFLSAHYAKELLEFAKGTEEEKSVADIIASSSLSDETKAFHTFYATEYYNASTHGVGENLPELKVFKTNKDNKEIENTIELFDETDSTTKKVYGLGLTQKDLEAKNVGLAHMPGSEETTDGKKIYSSILKFSTTSNDSAQDVFESGYTTSKTAANNMTLTAKAVAKLITGSETGVWAPTVKYDEDGLGEKEAADVQLNIRNEAGEINLIEFNKWMNQEQFFFGREDSSYYTEEKKKELVEDAKLEDAIKNLKDLGYEFLKDSEEKYGSITNKQFYYGALEAFKGYGQFRETTMQEGFSYFPNQVPKYGLTTYQYSRRADEGVGAYNENSKVEKDGFGAFMFNADPYYSLPKWSVTSFANHESVMGHHNQIYYAEQFLKKVDGLTIGNIFNYTSYIEGWALFMEWFGIEAGWYGTPDFANEDYYALPSSFKTSKGITSFVKATTAENVTDEEVKGIQELHGGVYWKLAANGTEITEENKKAHTLKAVELANMLQYYGALNEAQLRNMRRAVDTAYHGDIQGQEDLPAGASIQDVRNFLKANSALGIGDITSESKRYLNLPGQATSYNSGKEAMLKLYDRVRKSKGLTREQFVSDKENIKEFLNLLLETGALPLDTLKEIVELHYNLK</sequence>
<feature type="coiled-coil region" evidence="1">
    <location>
        <begin position="53"/>
        <end position="119"/>
    </location>
</feature>
<dbReference type="EMBL" id="CP143578">
    <property type="protein sequence ID" value="WVN21402.1"/>
    <property type="molecule type" value="Genomic_DNA"/>
</dbReference>
<keyword evidence="1" id="KW-0175">Coiled coil</keyword>
<evidence type="ECO:0000256" key="1">
    <source>
        <dbReference type="SAM" id="Coils"/>
    </source>
</evidence>
<proteinExistence type="predicted"/>
<keyword evidence="3" id="KW-1185">Reference proteome</keyword>
<dbReference type="Pfam" id="PF05960">
    <property type="entry name" value="DUF885"/>
    <property type="match status" value="2"/>
</dbReference>
<accession>A0ABZ2AKJ3</accession>
<dbReference type="Proteomes" id="UP001431935">
    <property type="component" value="Chromosome"/>
</dbReference>
<protein>
    <submittedName>
        <fullName evidence="2">DUF885 family protein</fullName>
    </submittedName>
</protein>
<evidence type="ECO:0000313" key="3">
    <source>
        <dbReference type="Proteomes" id="UP001431935"/>
    </source>
</evidence>
<name>A0ABZ2AKJ3_9BACT</name>
<evidence type="ECO:0000313" key="2">
    <source>
        <dbReference type="EMBL" id="WVN21402.1"/>
    </source>
</evidence>
<dbReference type="PANTHER" id="PTHR33361">
    <property type="entry name" value="GLR0591 PROTEIN"/>
    <property type="match status" value="1"/>
</dbReference>
<reference evidence="2" key="1">
    <citation type="submission" date="2024-01" db="EMBL/GenBank/DDBJ databases">
        <title>Complete genome sequence of Mycoplasma gateae strain 3700.</title>
        <authorList>
            <person name="Spergser J."/>
        </authorList>
    </citation>
    <scope>NUCLEOTIDE SEQUENCE [LARGE SCALE GENOMIC DNA]</scope>
    <source>
        <strain evidence="2">3700</strain>
    </source>
</reference>
<dbReference type="InterPro" id="IPR010281">
    <property type="entry name" value="DUF885"/>
</dbReference>
<gene>
    <name evidence="2" type="ORF">V2E26_00090</name>
</gene>
<dbReference type="RefSeq" id="WP_330463440.1">
    <property type="nucleotide sequence ID" value="NZ_CP143578.1"/>
</dbReference>
<organism evidence="2 3">
    <name type="scientific">Metamycoplasma gateae</name>
    <dbReference type="NCBI Taxonomy" id="35769"/>
    <lineage>
        <taxon>Bacteria</taxon>
        <taxon>Bacillati</taxon>
        <taxon>Mycoplasmatota</taxon>
        <taxon>Mycoplasmoidales</taxon>
        <taxon>Metamycoplasmataceae</taxon>
        <taxon>Metamycoplasma</taxon>
    </lineage>
</organism>